<accession>A0ABV7TKX1</accession>
<evidence type="ECO:0000313" key="2">
    <source>
        <dbReference type="Proteomes" id="UP001595629"/>
    </source>
</evidence>
<organism evidence="1 2">
    <name type="scientific">Lutimaribacter marinistellae</name>
    <dbReference type="NCBI Taxonomy" id="1820329"/>
    <lineage>
        <taxon>Bacteria</taxon>
        <taxon>Pseudomonadati</taxon>
        <taxon>Pseudomonadota</taxon>
        <taxon>Alphaproteobacteria</taxon>
        <taxon>Rhodobacterales</taxon>
        <taxon>Roseobacteraceae</taxon>
        <taxon>Lutimaribacter</taxon>
    </lineage>
</organism>
<dbReference type="Proteomes" id="UP001595629">
    <property type="component" value="Unassembled WGS sequence"/>
</dbReference>
<reference evidence="2" key="1">
    <citation type="journal article" date="2019" name="Int. J. Syst. Evol. Microbiol.">
        <title>The Global Catalogue of Microorganisms (GCM) 10K type strain sequencing project: providing services to taxonomists for standard genome sequencing and annotation.</title>
        <authorList>
            <consortium name="The Broad Institute Genomics Platform"/>
            <consortium name="The Broad Institute Genome Sequencing Center for Infectious Disease"/>
            <person name="Wu L."/>
            <person name="Ma J."/>
        </authorList>
    </citation>
    <scope>NUCLEOTIDE SEQUENCE [LARGE SCALE GENOMIC DNA]</scope>
    <source>
        <strain evidence="2">KCTC 42911</strain>
    </source>
</reference>
<keyword evidence="2" id="KW-1185">Reference proteome</keyword>
<name>A0ABV7TKX1_9RHOB</name>
<gene>
    <name evidence="1" type="ORF">ACFORG_15370</name>
</gene>
<dbReference type="RefSeq" id="WP_386736408.1">
    <property type="nucleotide sequence ID" value="NZ_JBHRXI010000016.1"/>
</dbReference>
<comment type="caution">
    <text evidence="1">The sequence shown here is derived from an EMBL/GenBank/DDBJ whole genome shotgun (WGS) entry which is preliminary data.</text>
</comment>
<evidence type="ECO:0000313" key="1">
    <source>
        <dbReference type="EMBL" id="MFC3615144.1"/>
    </source>
</evidence>
<sequence>MSEFDFRRCPDCGGYGVRDNGNNCRSCGGRGKGGLRGDGTIGSGEIIIEAATGRRVSPDEFARIMIERGPMRV</sequence>
<protein>
    <submittedName>
        <fullName evidence="1">Uncharacterized protein</fullName>
    </submittedName>
</protein>
<proteinExistence type="predicted"/>
<dbReference type="EMBL" id="JBHRXI010000016">
    <property type="protein sequence ID" value="MFC3615144.1"/>
    <property type="molecule type" value="Genomic_DNA"/>
</dbReference>